<evidence type="ECO:0000256" key="3">
    <source>
        <dbReference type="SAM" id="MobiDB-lite"/>
    </source>
</evidence>
<proteinExistence type="predicted"/>
<comment type="cofactor">
    <cofactor evidence="2">
        <name>Mg(2+)</name>
        <dbReference type="ChEBI" id="CHEBI:18420"/>
    </cofactor>
    <text evidence="2">Binds 1 Mg(2+) ion.</text>
</comment>
<dbReference type="GO" id="GO:0004035">
    <property type="term" value="F:alkaline phosphatase activity"/>
    <property type="evidence" value="ECO:0007669"/>
    <property type="project" value="UniProtKB-EC"/>
</dbReference>
<name>A0A9K3D3N3_9EUKA</name>
<dbReference type="AlphaFoldDB" id="A0A9K3D3N3"/>
<keyword evidence="2" id="KW-0460">Magnesium</keyword>
<sequence>MKKIVYRDADDTETEPTLPEMVNSALAALMTASQEQGRPYVLVVEASMPDKGSHRNDADIAFTEVDMESARTSAASASLGAIDSDMGLDEALLARKERHVLLAASGIGSEGIDELEGALLHHKGTNQLLKRVAEPGYEADPNYGYREAAIYVSVQVLVAGVVLTAAVVVWRRCKKRGKKASPSMECDATVGSTDDSETEHSLCSVADNDDGNISLPVTESSVSIVEGETGGEFSADVRQTQREEEGEGERGGKDDIWEENETCV</sequence>
<evidence type="ECO:0000256" key="4">
    <source>
        <dbReference type="SAM" id="Phobius"/>
    </source>
</evidence>
<feature type="binding site" evidence="2">
    <location>
        <position position="50"/>
    </location>
    <ligand>
        <name>Zn(2+)</name>
        <dbReference type="ChEBI" id="CHEBI:29105"/>
        <label>2</label>
    </ligand>
</feature>
<dbReference type="InterPro" id="IPR001952">
    <property type="entry name" value="Alkaline_phosphatase"/>
</dbReference>
<keyword evidence="4" id="KW-0472">Membrane</keyword>
<keyword evidence="6" id="KW-1185">Reference proteome</keyword>
<feature type="binding site" evidence="2">
    <location>
        <position position="45"/>
    </location>
    <ligand>
        <name>Mg(2+)</name>
        <dbReference type="ChEBI" id="CHEBI:18420"/>
    </ligand>
</feature>
<evidence type="ECO:0000256" key="1">
    <source>
        <dbReference type="ARBA" id="ARBA00012647"/>
    </source>
</evidence>
<dbReference type="SUPFAM" id="SSF53649">
    <property type="entry name" value="Alkaline phosphatase-like"/>
    <property type="match status" value="1"/>
</dbReference>
<dbReference type="Pfam" id="PF00245">
    <property type="entry name" value="Alk_phosphatase"/>
    <property type="match status" value="1"/>
</dbReference>
<reference evidence="5 6" key="1">
    <citation type="journal article" date="2018" name="PLoS ONE">
        <title>The draft genome of Kipferlia bialata reveals reductive genome evolution in fornicate parasites.</title>
        <authorList>
            <person name="Tanifuji G."/>
            <person name="Takabayashi S."/>
            <person name="Kume K."/>
            <person name="Takagi M."/>
            <person name="Nakayama T."/>
            <person name="Kamikawa R."/>
            <person name="Inagaki Y."/>
            <person name="Hashimoto T."/>
        </authorList>
    </citation>
    <scope>NUCLEOTIDE SEQUENCE [LARGE SCALE GENOMIC DNA]</scope>
    <source>
        <strain evidence="5">NY0173</strain>
    </source>
</reference>
<gene>
    <name evidence="5" type="ORF">KIPB_009464</name>
</gene>
<protein>
    <recommendedName>
        <fullName evidence="1">alkaline phosphatase</fullName>
        <ecNumber evidence="1">3.1.3.1</ecNumber>
    </recommendedName>
</protein>
<keyword evidence="2" id="KW-0862">Zinc</keyword>
<comment type="cofactor">
    <cofactor evidence="2">
        <name>Zn(2+)</name>
        <dbReference type="ChEBI" id="CHEBI:29105"/>
    </cofactor>
    <text evidence="2">Binds 2 Zn(2+) ions.</text>
</comment>
<feature type="binding site" evidence="2">
    <location>
        <position position="54"/>
    </location>
    <ligand>
        <name>Zn(2+)</name>
        <dbReference type="ChEBI" id="CHEBI:29105"/>
        <label>2</label>
    </ligand>
</feature>
<evidence type="ECO:0000256" key="2">
    <source>
        <dbReference type="PIRSR" id="PIRSR601952-2"/>
    </source>
</evidence>
<comment type="caution">
    <text evidence="5">The sequence shown here is derived from an EMBL/GenBank/DDBJ whole genome shotgun (WGS) entry which is preliminary data.</text>
</comment>
<keyword evidence="4" id="KW-1133">Transmembrane helix</keyword>
<dbReference type="EMBL" id="BDIP01003223">
    <property type="protein sequence ID" value="GIQ87427.1"/>
    <property type="molecule type" value="Genomic_DNA"/>
</dbReference>
<dbReference type="EC" id="3.1.3.1" evidence="1"/>
<dbReference type="InterPro" id="IPR017850">
    <property type="entry name" value="Alkaline_phosphatase_core_sf"/>
</dbReference>
<evidence type="ECO:0000313" key="6">
    <source>
        <dbReference type="Proteomes" id="UP000265618"/>
    </source>
</evidence>
<dbReference type="Gene3D" id="3.40.720.10">
    <property type="entry name" value="Alkaline Phosphatase, subunit A"/>
    <property type="match status" value="1"/>
</dbReference>
<dbReference type="GO" id="GO:0046872">
    <property type="term" value="F:metal ion binding"/>
    <property type="evidence" value="ECO:0007669"/>
    <property type="project" value="UniProtKB-KW"/>
</dbReference>
<keyword evidence="4" id="KW-0812">Transmembrane</keyword>
<keyword evidence="2" id="KW-0479">Metal-binding</keyword>
<accession>A0A9K3D3N3</accession>
<feature type="region of interest" description="Disordered" evidence="3">
    <location>
        <begin position="225"/>
        <end position="264"/>
    </location>
</feature>
<feature type="compositionally biased region" description="Basic and acidic residues" evidence="3">
    <location>
        <begin position="239"/>
        <end position="255"/>
    </location>
</feature>
<evidence type="ECO:0000313" key="5">
    <source>
        <dbReference type="EMBL" id="GIQ87427.1"/>
    </source>
</evidence>
<feature type="transmembrane region" description="Helical" evidence="4">
    <location>
        <begin position="148"/>
        <end position="170"/>
    </location>
</feature>
<organism evidence="5 6">
    <name type="scientific">Kipferlia bialata</name>
    <dbReference type="NCBI Taxonomy" id="797122"/>
    <lineage>
        <taxon>Eukaryota</taxon>
        <taxon>Metamonada</taxon>
        <taxon>Carpediemonas-like organisms</taxon>
        <taxon>Kipferlia</taxon>
    </lineage>
</organism>
<dbReference type="OrthoDB" id="7392499at2759"/>
<dbReference type="Proteomes" id="UP000265618">
    <property type="component" value="Unassembled WGS sequence"/>
</dbReference>